<evidence type="ECO:0000259" key="5">
    <source>
        <dbReference type="PROSITE" id="PS50011"/>
    </source>
</evidence>
<dbReference type="EMBL" id="ATMH01012392">
    <property type="protein sequence ID" value="EPY15220.1"/>
    <property type="molecule type" value="Genomic_DNA"/>
</dbReference>
<evidence type="ECO:0000256" key="1">
    <source>
        <dbReference type="ARBA" id="ARBA00022679"/>
    </source>
</evidence>
<evidence type="ECO:0000256" key="4">
    <source>
        <dbReference type="ARBA" id="ARBA00022840"/>
    </source>
</evidence>
<dbReference type="Proteomes" id="UP000015354">
    <property type="component" value="Unassembled WGS sequence"/>
</dbReference>
<gene>
    <name evidence="6" type="ORF">STCU_12234</name>
</gene>
<keyword evidence="4" id="KW-0067">ATP-binding</keyword>
<keyword evidence="7" id="KW-1185">Reference proteome</keyword>
<dbReference type="OrthoDB" id="346907at2759"/>
<keyword evidence="2" id="KW-0547">Nucleotide-binding</keyword>
<name>S9UXF8_9TRYP</name>
<evidence type="ECO:0000256" key="2">
    <source>
        <dbReference type="ARBA" id="ARBA00022741"/>
    </source>
</evidence>
<dbReference type="SUPFAM" id="SSF56112">
    <property type="entry name" value="Protein kinase-like (PK-like)"/>
    <property type="match status" value="1"/>
</dbReference>
<keyword evidence="3" id="KW-0418">Kinase</keyword>
<organism evidence="6 7">
    <name type="scientific">Strigomonas culicis</name>
    <dbReference type="NCBI Taxonomy" id="28005"/>
    <lineage>
        <taxon>Eukaryota</taxon>
        <taxon>Discoba</taxon>
        <taxon>Euglenozoa</taxon>
        <taxon>Kinetoplastea</taxon>
        <taxon>Metakinetoplastina</taxon>
        <taxon>Trypanosomatida</taxon>
        <taxon>Trypanosomatidae</taxon>
        <taxon>Strigomonadinae</taxon>
        <taxon>Strigomonas</taxon>
    </lineage>
</organism>
<dbReference type="GO" id="GO:0004672">
    <property type="term" value="F:protein kinase activity"/>
    <property type="evidence" value="ECO:0007669"/>
    <property type="project" value="InterPro"/>
</dbReference>
<dbReference type="SMART" id="SM00220">
    <property type="entry name" value="S_TKc"/>
    <property type="match status" value="1"/>
</dbReference>
<sequence length="232" mass="25766">MEVDTQQLLLVLEYASGGSVVSMYQNFRPIPEHLFYQHALGIARGLKHLHDHNVIHGDVKPENVLTRSDGSVALSDFGCSSLPVGADGTPCSTVGREVSSTSIGTDTGGDDSNYGSPTFQLFGTAAYMAPEVILNEPCFKSDVWAYVCMLVYMWTGILPWSTIVEHFTIHDTIPLIFLIGNEDKLPYREEDILRTPRWLQKLCAGVLERDVSKRFSITEVLALLAEYEHICV</sequence>
<dbReference type="PANTHER" id="PTHR48016">
    <property type="entry name" value="MAP KINASE KINASE KINASE SSK2-RELATED-RELATED"/>
    <property type="match status" value="1"/>
</dbReference>
<dbReference type="PANTHER" id="PTHR48016:SF56">
    <property type="entry name" value="MAPKK KINASE"/>
    <property type="match status" value="1"/>
</dbReference>
<dbReference type="InterPro" id="IPR008271">
    <property type="entry name" value="Ser/Thr_kinase_AS"/>
</dbReference>
<proteinExistence type="predicted"/>
<feature type="domain" description="Protein kinase" evidence="5">
    <location>
        <begin position="1"/>
        <end position="232"/>
    </location>
</feature>
<keyword evidence="1" id="KW-0808">Transferase</keyword>
<evidence type="ECO:0000313" key="6">
    <source>
        <dbReference type="EMBL" id="EPY15220.1"/>
    </source>
</evidence>
<dbReference type="InterPro" id="IPR050538">
    <property type="entry name" value="MAP_kinase_kinase_kinase"/>
</dbReference>
<dbReference type="AlphaFoldDB" id="S9UXF8"/>
<comment type="caution">
    <text evidence="6">The sequence shown here is derived from an EMBL/GenBank/DDBJ whole genome shotgun (WGS) entry which is preliminary data.</text>
</comment>
<dbReference type="Gene3D" id="1.10.510.10">
    <property type="entry name" value="Transferase(Phosphotransferase) domain 1"/>
    <property type="match status" value="1"/>
</dbReference>
<evidence type="ECO:0000256" key="3">
    <source>
        <dbReference type="ARBA" id="ARBA00022777"/>
    </source>
</evidence>
<dbReference type="InterPro" id="IPR000719">
    <property type="entry name" value="Prot_kinase_dom"/>
</dbReference>
<dbReference type="PROSITE" id="PS50011">
    <property type="entry name" value="PROTEIN_KINASE_DOM"/>
    <property type="match status" value="1"/>
</dbReference>
<dbReference type="PROSITE" id="PS00108">
    <property type="entry name" value="PROTEIN_KINASE_ST"/>
    <property type="match status" value="1"/>
</dbReference>
<reference evidence="6 7" key="1">
    <citation type="journal article" date="2013" name="PLoS ONE">
        <title>Predicting the Proteins of Angomonas deanei, Strigomonas culicis and Their Respective Endosymbionts Reveals New Aspects of the Trypanosomatidae Family.</title>
        <authorList>
            <person name="Motta M.C."/>
            <person name="Martins A.C."/>
            <person name="de Souza S.S."/>
            <person name="Catta-Preta C.M."/>
            <person name="Silva R."/>
            <person name="Klein C.C."/>
            <person name="de Almeida L.G."/>
            <person name="de Lima Cunha O."/>
            <person name="Ciapina L.P."/>
            <person name="Brocchi M."/>
            <person name="Colabardini A.C."/>
            <person name="de Araujo Lima B."/>
            <person name="Machado C.R."/>
            <person name="de Almeida Soares C.M."/>
            <person name="Probst C.M."/>
            <person name="de Menezes C.B."/>
            <person name="Thompson C.E."/>
            <person name="Bartholomeu D.C."/>
            <person name="Gradia D.F."/>
            <person name="Pavoni D.P."/>
            <person name="Grisard E.C."/>
            <person name="Fantinatti-Garboggini F."/>
            <person name="Marchini F.K."/>
            <person name="Rodrigues-Luiz G.F."/>
            <person name="Wagner G."/>
            <person name="Goldman G.H."/>
            <person name="Fietto J.L."/>
            <person name="Elias M.C."/>
            <person name="Goldman M.H."/>
            <person name="Sagot M.F."/>
            <person name="Pereira M."/>
            <person name="Stoco P.H."/>
            <person name="de Mendonca-Neto R.P."/>
            <person name="Teixeira S.M."/>
            <person name="Maciel T.E."/>
            <person name="de Oliveira Mendes T.A."/>
            <person name="Urmenyi T.P."/>
            <person name="de Souza W."/>
            <person name="Schenkman S."/>
            <person name="de Vasconcelos A.T."/>
        </authorList>
    </citation>
    <scope>NUCLEOTIDE SEQUENCE [LARGE SCALE GENOMIC DNA]</scope>
</reference>
<dbReference type="Pfam" id="PF00069">
    <property type="entry name" value="Pkinase"/>
    <property type="match status" value="1"/>
</dbReference>
<dbReference type="InterPro" id="IPR011009">
    <property type="entry name" value="Kinase-like_dom_sf"/>
</dbReference>
<accession>S9UXF8</accession>
<evidence type="ECO:0000313" key="7">
    <source>
        <dbReference type="Proteomes" id="UP000015354"/>
    </source>
</evidence>
<dbReference type="GO" id="GO:0005524">
    <property type="term" value="F:ATP binding"/>
    <property type="evidence" value="ECO:0007669"/>
    <property type="project" value="UniProtKB-KW"/>
</dbReference>
<protein>
    <recommendedName>
        <fullName evidence="5">Protein kinase domain-containing protein</fullName>
    </recommendedName>
</protein>